<sequence length="303" mass="34179">MDAICGCQALRLPGVPTGFDKDIPRSHTLRPRRESDVDEGHELLICEGNWKGAEEDPALLQQLIDEELEAGFLEVVPDLETAYRRWGKERVAVGKVNIVKAPGRSPRLVVDNSICNTNHCCHVPEQFSMPSLQDIQSSFPLREDNEEDIGLLGIRQQERLLFYKVAMACFGTPKFHWHTCIARRFSFSVRWLMDAPVPAVASVEEAVDYLRQLEERVYDLSTAVRHLQASLNATSLRIDTLEQQVARLEFQTSGSHGGGIRAELAIVSRIVSDVVEQSYRTEQEVLRILRRSKVPTSALDVMD</sequence>
<evidence type="ECO:0000256" key="1">
    <source>
        <dbReference type="SAM" id="Coils"/>
    </source>
</evidence>
<dbReference type="AlphaFoldDB" id="A0A1Q9DTV0"/>
<gene>
    <name evidence="2" type="ORF">AK812_SmicGene18968</name>
</gene>
<evidence type="ECO:0000313" key="3">
    <source>
        <dbReference type="Proteomes" id="UP000186817"/>
    </source>
</evidence>
<dbReference type="EMBL" id="LSRX01000391">
    <property type="protein sequence ID" value="OLP98600.1"/>
    <property type="molecule type" value="Genomic_DNA"/>
</dbReference>
<keyword evidence="3" id="KW-1185">Reference proteome</keyword>
<comment type="caution">
    <text evidence="2">The sequence shown here is derived from an EMBL/GenBank/DDBJ whole genome shotgun (WGS) entry which is preliminary data.</text>
</comment>
<feature type="coiled-coil region" evidence="1">
    <location>
        <begin position="224"/>
        <end position="251"/>
    </location>
</feature>
<protein>
    <submittedName>
        <fullName evidence="2">Uncharacterized protein</fullName>
    </submittedName>
</protein>
<dbReference type="Proteomes" id="UP000186817">
    <property type="component" value="Unassembled WGS sequence"/>
</dbReference>
<accession>A0A1Q9DTV0</accession>
<proteinExistence type="predicted"/>
<dbReference type="OrthoDB" id="445184at2759"/>
<keyword evidence="1" id="KW-0175">Coiled coil</keyword>
<name>A0A1Q9DTV0_SYMMI</name>
<evidence type="ECO:0000313" key="2">
    <source>
        <dbReference type="EMBL" id="OLP98600.1"/>
    </source>
</evidence>
<organism evidence="2 3">
    <name type="scientific">Symbiodinium microadriaticum</name>
    <name type="common">Dinoflagellate</name>
    <name type="synonym">Zooxanthella microadriatica</name>
    <dbReference type="NCBI Taxonomy" id="2951"/>
    <lineage>
        <taxon>Eukaryota</taxon>
        <taxon>Sar</taxon>
        <taxon>Alveolata</taxon>
        <taxon>Dinophyceae</taxon>
        <taxon>Suessiales</taxon>
        <taxon>Symbiodiniaceae</taxon>
        <taxon>Symbiodinium</taxon>
    </lineage>
</organism>
<reference evidence="2 3" key="1">
    <citation type="submission" date="2016-02" db="EMBL/GenBank/DDBJ databases">
        <title>Genome analysis of coral dinoflagellate symbionts highlights evolutionary adaptations to a symbiotic lifestyle.</title>
        <authorList>
            <person name="Aranda M."/>
            <person name="Li Y."/>
            <person name="Liew Y.J."/>
            <person name="Baumgarten S."/>
            <person name="Simakov O."/>
            <person name="Wilson M."/>
            <person name="Piel J."/>
            <person name="Ashoor H."/>
            <person name="Bougouffa S."/>
            <person name="Bajic V.B."/>
            <person name="Ryu T."/>
            <person name="Ravasi T."/>
            <person name="Bayer T."/>
            <person name="Micklem G."/>
            <person name="Kim H."/>
            <person name="Bhak J."/>
            <person name="Lajeunesse T.C."/>
            <person name="Voolstra C.R."/>
        </authorList>
    </citation>
    <scope>NUCLEOTIDE SEQUENCE [LARGE SCALE GENOMIC DNA]</scope>
    <source>
        <strain evidence="2 3">CCMP2467</strain>
    </source>
</reference>